<keyword evidence="6" id="KW-1185">Reference proteome</keyword>
<proteinExistence type="inferred from homology"/>
<dbReference type="PANTHER" id="PTHR10938:SF0">
    <property type="entry name" value="TRANSLATION INITIATION FACTOR IF-3, MITOCHONDRIAL"/>
    <property type="match status" value="1"/>
</dbReference>
<protein>
    <recommendedName>
        <fullName evidence="7">Translation initiation factor 3 N-terminal domain-containing protein</fullName>
    </recommendedName>
</protein>
<comment type="caution">
    <text evidence="5">The sequence shown here is derived from an EMBL/GenBank/DDBJ whole genome shotgun (WGS) entry which is preliminary data.</text>
</comment>
<dbReference type="Gene3D" id="3.30.110.10">
    <property type="entry name" value="Translation initiation factor 3 (IF-3), C-terminal domain"/>
    <property type="match status" value="1"/>
</dbReference>
<keyword evidence="2" id="KW-0396">Initiation factor</keyword>
<feature type="compositionally biased region" description="Polar residues" evidence="4">
    <location>
        <begin position="18"/>
        <end position="40"/>
    </location>
</feature>
<reference evidence="5 6" key="1">
    <citation type="submission" date="2024-02" db="EMBL/GenBank/DDBJ databases">
        <title>A draft genome for the cacao thread blight pathogen Marasmius crinis-equi.</title>
        <authorList>
            <person name="Cohen S.P."/>
            <person name="Baruah I.K."/>
            <person name="Amoako-Attah I."/>
            <person name="Bukari Y."/>
            <person name="Meinhardt L.W."/>
            <person name="Bailey B.A."/>
        </authorList>
    </citation>
    <scope>NUCLEOTIDE SEQUENCE [LARGE SCALE GENOMIC DNA]</scope>
    <source>
        <strain evidence="5 6">GH-76</strain>
    </source>
</reference>
<dbReference type="InterPro" id="IPR036788">
    <property type="entry name" value="T_IF-3_C_sf"/>
</dbReference>
<feature type="region of interest" description="Disordered" evidence="4">
    <location>
        <begin position="18"/>
        <end position="87"/>
    </location>
</feature>
<sequence length="252" mass="28887">MAFRASVRHICREKPQIQACQRRTATNNAYRYQRSTQKPTNKPPTPVTERGIPLNIYKDRRRPEEVKQEVEEKKDENEEKSTEKPKNRKIPFETVMFVNPEGGGLVETTMTKILADMDDKNYFAELQSTEPFPVVKLINKEEARQFRQKAKEALKKGKLSKEFQLTWSMAEGDLARKLNRVRETLAKGGRVDLVFAPKPGQKGGGLPFAEMKERMQKTVEDLSDTGTEWKPRQFRSGSIAAAFLQGNEKKSP</sequence>
<dbReference type="PANTHER" id="PTHR10938">
    <property type="entry name" value="TRANSLATION INITIATION FACTOR IF-3"/>
    <property type="match status" value="1"/>
</dbReference>
<comment type="similarity">
    <text evidence="1">Belongs to the IF-3 family.</text>
</comment>
<evidence type="ECO:0000256" key="2">
    <source>
        <dbReference type="ARBA" id="ARBA00022540"/>
    </source>
</evidence>
<name>A0ABR3FJ94_9AGAR</name>
<evidence type="ECO:0000256" key="1">
    <source>
        <dbReference type="ARBA" id="ARBA00005439"/>
    </source>
</evidence>
<gene>
    <name evidence="5" type="ORF">V5O48_006607</name>
</gene>
<keyword evidence="3" id="KW-0648">Protein biosynthesis</keyword>
<evidence type="ECO:0000313" key="6">
    <source>
        <dbReference type="Proteomes" id="UP001465976"/>
    </source>
</evidence>
<organism evidence="5 6">
    <name type="scientific">Marasmius crinis-equi</name>
    <dbReference type="NCBI Taxonomy" id="585013"/>
    <lineage>
        <taxon>Eukaryota</taxon>
        <taxon>Fungi</taxon>
        <taxon>Dikarya</taxon>
        <taxon>Basidiomycota</taxon>
        <taxon>Agaricomycotina</taxon>
        <taxon>Agaricomycetes</taxon>
        <taxon>Agaricomycetidae</taxon>
        <taxon>Agaricales</taxon>
        <taxon>Marasmiineae</taxon>
        <taxon>Marasmiaceae</taxon>
        <taxon>Marasmius</taxon>
    </lineage>
</organism>
<dbReference type="InterPro" id="IPR001288">
    <property type="entry name" value="Translation_initiation_fac_3"/>
</dbReference>
<evidence type="ECO:0000313" key="5">
    <source>
        <dbReference type="EMBL" id="KAL0575356.1"/>
    </source>
</evidence>
<evidence type="ECO:0000256" key="4">
    <source>
        <dbReference type="SAM" id="MobiDB-lite"/>
    </source>
</evidence>
<dbReference type="SUPFAM" id="SSF55200">
    <property type="entry name" value="Translation initiation factor IF3, C-terminal domain"/>
    <property type="match status" value="1"/>
</dbReference>
<feature type="compositionally biased region" description="Basic and acidic residues" evidence="4">
    <location>
        <begin position="57"/>
        <end position="85"/>
    </location>
</feature>
<dbReference type="Proteomes" id="UP001465976">
    <property type="component" value="Unassembled WGS sequence"/>
</dbReference>
<evidence type="ECO:0008006" key="7">
    <source>
        <dbReference type="Google" id="ProtNLM"/>
    </source>
</evidence>
<evidence type="ECO:0000256" key="3">
    <source>
        <dbReference type="ARBA" id="ARBA00022917"/>
    </source>
</evidence>
<dbReference type="EMBL" id="JBAHYK010000312">
    <property type="protein sequence ID" value="KAL0575356.1"/>
    <property type="molecule type" value="Genomic_DNA"/>
</dbReference>
<accession>A0ABR3FJ94</accession>